<dbReference type="Proteomes" id="UP000053989">
    <property type="component" value="Unassembled WGS sequence"/>
</dbReference>
<dbReference type="HOGENOM" id="CLU_2655903_0_0_1"/>
<accession>A0A0C3D5E9</accession>
<name>A0A0C3D5E9_9AGAM</name>
<organism evidence="2 3">
    <name type="scientific">Scleroderma citrinum Foug A</name>
    <dbReference type="NCBI Taxonomy" id="1036808"/>
    <lineage>
        <taxon>Eukaryota</taxon>
        <taxon>Fungi</taxon>
        <taxon>Dikarya</taxon>
        <taxon>Basidiomycota</taxon>
        <taxon>Agaricomycotina</taxon>
        <taxon>Agaricomycetes</taxon>
        <taxon>Agaricomycetidae</taxon>
        <taxon>Boletales</taxon>
        <taxon>Sclerodermatineae</taxon>
        <taxon>Sclerodermataceae</taxon>
        <taxon>Scleroderma</taxon>
    </lineage>
</organism>
<dbReference type="EMBL" id="KN822264">
    <property type="protein sequence ID" value="KIM51336.1"/>
    <property type="molecule type" value="Genomic_DNA"/>
</dbReference>
<reference evidence="3" key="2">
    <citation type="submission" date="2015-01" db="EMBL/GenBank/DDBJ databases">
        <title>Evolutionary Origins and Diversification of the Mycorrhizal Mutualists.</title>
        <authorList>
            <consortium name="DOE Joint Genome Institute"/>
            <consortium name="Mycorrhizal Genomics Consortium"/>
            <person name="Kohler A."/>
            <person name="Kuo A."/>
            <person name="Nagy L.G."/>
            <person name="Floudas D."/>
            <person name="Copeland A."/>
            <person name="Barry K.W."/>
            <person name="Cichocki N."/>
            <person name="Veneault-Fourrey C."/>
            <person name="LaButti K."/>
            <person name="Lindquist E.A."/>
            <person name="Lipzen A."/>
            <person name="Lundell T."/>
            <person name="Morin E."/>
            <person name="Murat C."/>
            <person name="Riley R."/>
            <person name="Ohm R."/>
            <person name="Sun H."/>
            <person name="Tunlid A."/>
            <person name="Henrissat B."/>
            <person name="Grigoriev I.V."/>
            <person name="Hibbett D.S."/>
            <person name="Martin F."/>
        </authorList>
    </citation>
    <scope>NUCLEOTIDE SEQUENCE [LARGE SCALE GENOMIC DNA]</scope>
    <source>
        <strain evidence="3">Foug A</strain>
    </source>
</reference>
<feature type="region of interest" description="Disordered" evidence="1">
    <location>
        <begin position="1"/>
        <end position="38"/>
    </location>
</feature>
<keyword evidence="3" id="KW-1185">Reference proteome</keyword>
<feature type="compositionally biased region" description="Polar residues" evidence="1">
    <location>
        <begin position="25"/>
        <end position="38"/>
    </location>
</feature>
<gene>
    <name evidence="2" type="ORF">SCLCIDRAFT_1224612</name>
</gene>
<sequence>MRRKRMKTGGNKLVAERDVEGENGNGEQSGVVGTTSSDNIDSIRVEEALLAVVDEVKGCKMKTYQRAERSYEDNGC</sequence>
<evidence type="ECO:0000256" key="1">
    <source>
        <dbReference type="SAM" id="MobiDB-lite"/>
    </source>
</evidence>
<dbReference type="AlphaFoldDB" id="A0A0C3D5E9"/>
<dbReference type="InParanoid" id="A0A0C3D5E9"/>
<evidence type="ECO:0000313" key="2">
    <source>
        <dbReference type="EMBL" id="KIM51336.1"/>
    </source>
</evidence>
<reference evidence="2 3" key="1">
    <citation type="submission" date="2014-04" db="EMBL/GenBank/DDBJ databases">
        <authorList>
            <consortium name="DOE Joint Genome Institute"/>
            <person name="Kuo A."/>
            <person name="Kohler A."/>
            <person name="Nagy L.G."/>
            <person name="Floudas D."/>
            <person name="Copeland A."/>
            <person name="Barry K.W."/>
            <person name="Cichocki N."/>
            <person name="Veneault-Fourrey C."/>
            <person name="LaButti K."/>
            <person name="Lindquist E.A."/>
            <person name="Lipzen A."/>
            <person name="Lundell T."/>
            <person name="Morin E."/>
            <person name="Murat C."/>
            <person name="Sun H."/>
            <person name="Tunlid A."/>
            <person name="Henrissat B."/>
            <person name="Grigoriev I.V."/>
            <person name="Hibbett D.S."/>
            <person name="Martin F."/>
            <person name="Nordberg H.P."/>
            <person name="Cantor M.N."/>
            <person name="Hua S.X."/>
        </authorList>
    </citation>
    <scope>NUCLEOTIDE SEQUENCE [LARGE SCALE GENOMIC DNA]</scope>
    <source>
        <strain evidence="2 3">Foug A</strain>
    </source>
</reference>
<proteinExistence type="predicted"/>
<protein>
    <submittedName>
        <fullName evidence="2">Uncharacterized protein</fullName>
    </submittedName>
</protein>
<evidence type="ECO:0000313" key="3">
    <source>
        <dbReference type="Proteomes" id="UP000053989"/>
    </source>
</evidence>